<evidence type="ECO:0000259" key="1">
    <source>
        <dbReference type="Pfam" id="PF16363"/>
    </source>
</evidence>
<dbReference type="RefSeq" id="WP_188849686.1">
    <property type="nucleotide sequence ID" value="NZ_BMJJ01000002.1"/>
</dbReference>
<dbReference type="SUPFAM" id="SSF51735">
    <property type="entry name" value="NAD(P)-binding Rossmann-fold domains"/>
    <property type="match status" value="1"/>
</dbReference>
<keyword evidence="3" id="KW-1185">Reference proteome</keyword>
<reference evidence="2" key="1">
    <citation type="journal article" date="2014" name="Int. J. Syst. Evol. Microbiol.">
        <title>Complete genome sequence of Corynebacterium casei LMG S-19264T (=DSM 44701T), isolated from a smear-ripened cheese.</title>
        <authorList>
            <consortium name="US DOE Joint Genome Institute (JGI-PGF)"/>
            <person name="Walter F."/>
            <person name="Albersmeier A."/>
            <person name="Kalinowski J."/>
            <person name="Ruckert C."/>
        </authorList>
    </citation>
    <scope>NUCLEOTIDE SEQUENCE</scope>
    <source>
        <strain evidence="2">CGMCC 1.15493</strain>
    </source>
</reference>
<dbReference type="SUPFAM" id="SSF51445">
    <property type="entry name" value="(Trans)glycosidases"/>
    <property type="match status" value="1"/>
</dbReference>
<organism evidence="2 3">
    <name type="scientific">Aureimonas glaciei</name>
    <dbReference type="NCBI Taxonomy" id="1776957"/>
    <lineage>
        <taxon>Bacteria</taxon>
        <taxon>Pseudomonadati</taxon>
        <taxon>Pseudomonadota</taxon>
        <taxon>Alphaproteobacteria</taxon>
        <taxon>Hyphomicrobiales</taxon>
        <taxon>Aurantimonadaceae</taxon>
        <taxon>Aureimonas</taxon>
    </lineage>
</organism>
<protein>
    <submittedName>
        <fullName evidence="2">NAD-dependent dehydratase</fullName>
    </submittedName>
</protein>
<dbReference type="Proteomes" id="UP000613160">
    <property type="component" value="Unassembled WGS sequence"/>
</dbReference>
<dbReference type="Gene3D" id="3.20.20.80">
    <property type="entry name" value="Glycosidases"/>
    <property type="match status" value="1"/>
</dbReference>
<dbReference type="PANTHER" id="PTHR43000">
    <property type="entry name" value="DTDP-D-GLUCOSE 4,6-DEHYDRATASE-RELATED"/>
    <property type="match status" value="1"/>
</dbReference>
<reference evidence="2" key="2">
    <citation type="submission" date="2020-09" db="EMBL/GenBank/DDBJ databases">
        <authorList>
            <person name="Sun Q."/>
            <person name="Zhou Y."/>
        </authorList>
    </citation>
    <scope>NUCLEOTIDE SEQUENCE</scope>
    <source>
        <strain evidence="2">CGMCC 1.15493</strain>
    </source>
</reference>
<dbReference type="InterPro" id="IPR017853">
    <property type="entry name" value="GH"/>
</dbReference>
<dbReference type="InterPro" id="IPR036291">
    <property type="entry name" value="NAD(P)-bd_dom_sf"/>
</dbReference>
<dbReference type="Gene3D" id="3.40.50.720">
    <property type="entry name" value="NAD(P)-binding Rossmann-like Domain"/>
    <property type="match status" value="1"/>
</dbReference>
<dbReference type="AlphaFoldDB" id="A0A917D962"/>
<dbReference type="InterPro" id="IPR016040">
    <property type="entry name" value="NAD(P)-bd_dom"/>
</dbReference>
<evidence type="ECO:0000313" key="2">
    <source>
        <dbReference type="EMBL" id="GGD10920.1"/>
    </source>
</evidence>
<dbReference type="EMBL" id="BMJJ01000002">
    <property type="protein sequence ID" value="GGD10920.1"/>
    <property type="molecule type" value="Genomic_DNA"/>
</dbReference>
<sequence>MNSSVPPDRAAPGKAYGFVEWFRPGEFERTEQLLPDIIASGASHLRTHLSWAEYLAPGGEAWFDWLIPRLGTQIDLLPCVHYTPPSLSRTGRASGAPHDLKAYADFVDHVLTRYGKHFRHIELWNEPNNLLDWDWREDGDFQLFCEMVGGAAYWAKQRGWKPVLGGPSPFDPLWLDLMGERGVLAVVDAVGFHGFPGTWDSEEGSWGGWDMHLGEMRKIIDRYNPQSEIWITETGYSTWRSDEIEQARRFMTALSVPADRLYWYSWADIAPTVPVQEGLWFDPRHYHLGAVTHDGQPKLLARLLMEGGAARLGEVTKLAAPNLSKGTAPIVITGGSGFIGSNVADSYLRDGEDVIILDNLARPGVDQNLAWLMENHGQRVHPVLSDVRDLRGIEAAFKDAKAVFHFAAQTAVTTSLVQPMDDFETNGRGTLNVLEAVRQAGRNAPVIFASTNKVYGSLDDIAMIESDDRYIPGASEVRLNGIGEDRPLDFCTPYGCSKGVADQYVLDYAKSFGLPTAVLRMSCIYGPRQLGTEDQGWVAHFLIRALAGEKISIYGDGKQVRDILHVDDTVAAYRSILAHIGEVKGQVFNLGGGAGNAVSVLSVLREIEKITGRHVDTDFGDWRAGDQLYFVADTRKLADRLDWQPRVAWTEGLRHLAEWLVEHRFGGRPPAERKLKVPA</sequence>
<comment type="caution">
    <text evidence="2">The sequence shown here is derived from an EMBL/GenBank/DDBJ whole genome shotgun (WGS) entry which is preliminary data.</text>
</comment>
<gene>
    <name evidence="2" type="ORF">GCM10011335_12320</name>
</gene>
<name>A0A917D962_9HYPH</name>
<feature type="domain" description="NAD(P)-binding" evidence="1">
    <location>
        <begin position="332"/>
        <end position="655"/>
    </location>
</feature>
<dbReference type="Pfam" id="PF16363">
    <property type="entry name" value="GDP_Man_Dehyd"/>
    <property type="match status" value="1"/>
</dbReference>
<proteinExistence type="predicted"/>
<accession>A0A917D962</accession>
<evidence type="ECO:0000313" key="3">
    <source>
        <dbReference type="Proteomes" id="UP000613160"/>
    </source>
</evidence>